<evidence type="ECO:0000313" key="1">
    <source>
        <dbReference type="EMBL" id="CAI2175381.1"/>
    </source>
</evidence>
<dbReference type="Proteomes" id="UP001153678">
    <property type="component" value="Unassembled WGS sequence"/>
</dbReference>
<accession>A0A9W4SNT3</accession>
<dbReference type="AlphaFoldDB" id="A0A9W4SNT3"/>
<comment type="caution">
    <text evidence="1">The sequence shown here is derived from an EMBL/GenBank/DDBJ whole genome shotgun (WGS) entry which is preliminary data.</text>
</comment>
<dbReference type="EMBL" id="CAMKVN010001353">
    <property type="protein sequence ID" value="CAI2175381.1"/>
    <property type="molecule type" value="Genomic_DNA"/>
</dbReference>
<protein>
    <submittedName>
        <fullName evidence="1">11791_t:CDS:1</fullName>
    </submittedName>
</protein>
<keyword evidence="2" id="KW-1185">Reference proteome</keyword>
<evidence type="ECO:0000313" key="2">
    <source>
        <dbReference type="Proteomes" id="UP001153678"/>
    </source>
</evidence>
<sequence>MLIELTNPFTPIPIEGQDVINILIINPALYENYNKRDDLNTRKEDLHNPSNLSDYLESQRLMKKYQLGILETLGSIHNYDFNPESER</sequence>
<gene>
    <name evidence="1" type="ORF">FWILDA_LOCUS7062</name>
</gene>
<proteinExistence type="predicted"/>
<organism evidence="1 2">
    <name type="scientific">Funneliformis geosporum</name>
    <dbReference type="NCBI Taxonomy" id="1117311"/>
    <lineage>
        <taxon>Eukaryota</taxon>
        <taxon>Fungi</taxon>
        <taxon>Fungi incertae sedis</taxon>
        <taxon>Mucoromycota</taxon>
        <taxon>Glomeromycotina</taxon>
        <taxon>Glomeromycetes</taxon>
        <taxon>Glomerales</taxon>
        <taxon>Glomeraceae</taxon>
        <taxon>Funneliformis</taxon>
    </lineage>
</organism>
<reference evidence="1" key="1">
    <citation type="submission" date="2022-08" db="EMBL/GenBank/DDBJ databases">
        <authorList>
            <person name="Kallberg Y."/>
            <person name="Tangrot J."/>
            <person name="Rosling A."/>
        </authorList>
    </citation>
    <scope>NUCLEOTIDE SEQUENCE</scope>
    <source>
        <strain evidence="1">Wild A</strain>
    </source>
</reference>
<name>A0A9W4SNT3_9GLOM</name>